<dbReference type="Gene3D" id="3.40.50.300">
    <property type="entry name" value="P-loop containing nucleotide triphosphate hydrolases"/>
    <property type="match status" value="1"/>
</dbReference>
<keyword evidence="4 8" id="KW-0067">ATP-binding</keyword>
<dbReference type="InterPro" id="IPR003439">
    <property type="entry name" value="ABC_transporter-like_ATP-bd"/>
</dbReference>
<protein>
    <submittedName>
        <fullName evidence="8">Aliphatic sulfonates family ABC transporter ATP-binding protein</fullName>
    </submittedName>
</protein>
<dbReference type="PATRIC" id="fig|1423816.3.peg.955"/>
<evidence type="ECO:0000256" key="6">
    <source>
        <dbReference type="ARBA" id="ARBA00023136"/>
    </source>
</evidence>
<dbReference type="GO" id="GO:0016887">
    <property type="term" value="F:ATP hydrolysis activity"/>
    <property type="evidence" value="ECO:0007669"/>
    <property type="project" value="InterPro"/>
</dbReference>
<reference evidence="8 9" key="1">
    <citation type="journal article" date="2015" name="Genome Announc.">
        <title>Expanding the biotechnology potential of lactobacilli through comparative genomics of 213 strains and associated genera.</title>
        <authorList>
            <person name="Sun Z."/>
            <person name="Harris H.M."/>
            <person name="McCann A."/>
            <person name="Guo C."/>
            <person name="Argimon S."/>
            <person name="Zhang W."/>
            <person name="Yang X."/>
            <person name="Jeffery I.B."/>
            <person name="Cooney J.C."/>
            <person name="Kagawa T.F."/>
            <person name="Liu W."/>
            <person name="Song Y."/>
            <person name="Salvetti E."/>
            <person name="Wrobel A."/>
            <person name="Rasinkangas P."/>
            <person name="Parkhill J."/>
            <person name="Rea M.C."/>
            <person name="O'Sullivan O."/>
            <person name="Ritari J."/>
            <person name="Douillard F.P."/>
            <person name="Paul Ross R."/>
            <person name="Yang R."/>
            <person name="Briner A.E."/>
            <person name="Felis G.E."/>
            <person name="de Vos W.M."/>
            <person name="Barrangou R."/>
            <person name="Klaenhammer T.R."/>
            <person name="Caufield P.W."/>
            <person name="Cui Y."/>
            <person name="Zhang H."/>
            <person name="O'Toole P.W."/>
        </authorList>
    </citation>
    <scope>NUCLEOTIDE SEQUENCE [LARGE SCALE GENOMIC DNA]</scope>
    <source>
        <strain evidence="8 9">DSM 20178</strain>
    </source>
</reference>
<dbReference type="PANTHER" id="PTHR42788:SF17">
    <property type="entry name" value="ALIPHATIC SULFONATES IMPORT ATP-BINDING PROTEIN SSUB"/>
    <property type="match status" value="1"/>
</dbReference>
<evidence type="ECO:0000313" key="8">
    <source>
        <dbReference type="EMBL" id="KRK11774.1"/>
    </source>
</evidence>
<dbReference type="SMART" id="SM00382">
    <property type="entry name" value="AAA"/>
    <property type="match status" value="1"/>
</dbReference>
<dbReference type="eggNOG" id="COG1116">
    <property type="taxonomic scope" value="Bacteria"/>
</dbReference>
<gene>
    <name evidence="8" type="ORF">FD51_GL000924</name>
</gene>
<dbReference type="GeneID" id="93270019"/>
<evidence type="ECO:0000259" key="7">
    <source>
        <dbReference type="PROSITE" id="PS50893"/>
    </source>
</evidence>
<dbReference type="InterPro" id="IPR050166">
    <property type="entry name" value="ABC_transporter_ATP-bind"/>
</dbReference>
<dbReference type="PROSITE" id="PS50893">
    <property type="entry name" value="ABC_TRANSPORTER_2"/>
    <property type="match status" value="1"/>
</dbReference>
<evidence type="ECO:0000256" key="5">
    <source>
        <dbReference type="ARBA" id="ARBA00022967"/>
    </source>
</evidence>
<keyword evidence="5" id="KW-1278">Translocase</keyword>
<evidence type="ECO:0000256" key="3">
    <source>
        <dbReference type="ARBA" id="ARBA00022741"/>
    </source>
</evidence>
<keyword evidence="1" id="KW-0813">Transport</keyword>
<dbReference type="RefSeq" id="WP_010492477.1">
    <property type="nucleotide sequence ID" value="NZ_AZCT01000014.1"/>
</dbReference>
<organism evidence="8 9">
    <name type="scientific">Lacticaseibacillus zeae DSM 20178 = KCTC 3804</name>
    <dbReference type="NCBI Taxonomy" id="1423816"/>
    <lineage>
        <taxon>Bacteria</taxon>
        <taxon>Bacillati</taxon>
        <taxon>Bacillota</taxon>
        <taxon>Bacilli</taxon>
        <taxon>Lactobacillales</taxon>
        <taxon>Lactobacillaceae</taxon>
        <taxon>Lacticaseibacillus</taxon>
    </lineage>
</organism>
<evidence type="ECO:0000256" key="4">
    <source>
        <dbReference type="ARBA" id="ARBA00022840"/>
    </source>
</evidence>
<accession>A0A0R1ES44</accession>
<dbReference type="Pfam" id="PF00005">
    <property type="entry name" value="ABC_tran"/>
    <property type="match status" value="1"/>
</dbReference>
<dbReference type="GO" id="GO:0005524">
    <property type="term" value="F:ATP binding"/>
    <property type="evidence" value="ECO:0007669"/>
    <property type="project" value="UniProtKB-KW"/>
</dbReference>
<dbReference type="SUPFAM" id="SSF52540">
    <property type="entry name" value="P-loop containing nucleoside triphosphate hydrolases"/>
    <property type="match status" value="1"/>
</dbReference>
<evidence type="ECO:0000256" key="2">
    <source>
        <dbReference type="ARBA" id="ARBA00022475"/>
    </source>
</evidence>
<dbReference type="InterPro" id="IPR017871">
    <property type="entry name" value="ABC_transporter-like_CS"/>
</dbReference>
<feature type="domain" description="ABC transporter" evidence="7">
    <location>
        <begin position="6"/>
        <end position="222"/>
    </location>
</feature>
<evidence type="ECO:0000256" key="1">
    <source>
        <dbReference type="ARBA" id="ARBA00022448"/>
    </source>
</evidence>
<comment type="caution">
    <text evidence="8">The sequence shown here is derived from an EMBL/GenBank/DDBJ whole genome shotgun (WGS) entry which is preliminary data.</text>
</comment>
<dbReference type="PROSITE" id="PS00211">
    <property type="entry name" value="ABC_TRANSPORTER_1"/>
    <property type="match status" value="1"/>
</dbReference>
<dbReference type="AlphaFoldDB" id="A0A0R1ES44"/>
<dbReference type="PANTHER" id="PTHR42788">
    <property type="entry name" value="TAURINE IMPORT ATP-BINDING PROTEIN-RELATED"/>
    <property type="match status" value="1"/>
</dbReference>
<keyword evidence="6" id="KW-0472">Membrane</keyword>
<keyword evidence="2" id="KW-1003">Cell membrane</keyword>
<dbReference type="EMBL" id="AZCT01000014">
    <property type="protein sequence ID" value="KRK11774.1"/>
    <property type="molecule type" value="Genomic_DNA"/>
</dbReference>
<keyword evidence="3" id="KW-0547">Nucleotide-binding</keyword>
<name>A0A0R1ES44_LACZE</name>
<dbReference type="Proteomes" id="UP000051984">
    <property type="component" value="Unassembled WGS sequence"/>
</dbReference>
<dbReference type="InterPro" id="IPR003593">
    <property type="entry name" value="AAA+_ATPase"/>
</dbReference>
<evidence type="ECO:0000313" key="9">
    <source>
        <dbReference type="Proteomes" id="UP000051984"/>
    </source>
</evidence>
<dbReference type="InterPro" id="IPR027417">
    <property type="entry name" value="P-loop_NTPase"/>
</dbReference>
<proteinExistence type="predicted"/>
<sequence length="234" mass="25477">MTNPIVQLQHVEKVYGDKTVLNDIQLNLYPGEFLALVGMSGGGKSTILRLIAGLEAPTAGHLSREKGLVMRVMFQNDRLLPWLTNLDNVSFKNRDPEVISEAKSLLHAVGLTDKSTGYPAQLSGGQKQRLALARALLAKPQLLLLDEPLGALDALTRQRMQDLILKIFTEQKLSTLLITHDVNEAARMADRIIVVRDGQLVAETTGARGQSPEAVAQTAARVLQAILSEEPVTS</sequence>